<keyword evidence="3" id="KW-0560">Oxidoreductase</keyword>
<dbReference type="PANTHER" id="PTHR43618:SF18">
    <property type="entry name" value="SHORT CHAIN DEHYDROGENASE_REDUCTASE FAMILY (AFU_ORTHOLOGUE AFUA_5G12480)"/>
    <property type="match status" value="1"/>
</dbReference>
<dbReference type="InterPro" id="IPR002347">
    <property type="entry name" value="SDR_fam"/>
</dbReference>
<evidence type="ECO:0000313" key="5">
    <source>
        <dbReference type="Proteomes" id="UP000799767"/>
    </source>
</evidence>
<proteinExistence type="inferred from homology"/>
<dbReference type="AlphaFoldDB" id="A0A6A6PUU1"/>
<dbReference type="GO" id="GO:0016491">
    <property type="term" value="F:oxidoreductase activity"/>
    <property type="evidence" value="ECO:0007669"/>
    <property type="project" value="UniProtKB-KW"/>
</dbReference>
<dbReference type="OrthoDB" id="2898618at2759"/>
<evidence type="ECO:0000256" key="2">
    <source>
        <dbReference type="ARBA" id="ARBA00022857"/>
    </source>
</evidence>
<dbReference type="PRINTS" id="PR00081">
    <property type="entry name" value="GDHRDH"/>
</dbReference>
<dbReference type="PANTHER" id="PTHR43618">
    <property type="entry name" value="7-ALPHA-HYDROXYSTEROID DEHYDROGENASE"/>
    <property type="match status" value="1"/>
</dbReference>
<sequence>MASAKLFRVDGLVALITGGGSGLGRMMAHALASNGAHKVYIFGRREDKLKQAAEGHDNIIPIQGDALDKDALQAAAERVKAEVGYLNVLIVNSGATGPIAKLPPSGSIGDLQEHFWSYSTDEINHVFALNNTAAFFTLVAFLELLHAGNEKKNRPDIQSSVIFTASIAGYARALATGVAYIPSKAATIQSTKMYSTLLAKWNIRVNAIAPGMYPSEMTESILGNPKLLETIPAHRYGTEEDMQGLILFLTSRAGAYINGDVLITDGGRLSQMPASY</sequence>
<name>A0A6A6PUU1_9PEZI</name>
<dbReference type="SUPFAM" id="SSF51735">
    <property type="entry name" value="NAD(P)-binding Rossmann-fold domains"/>
    <property type="match status" value="1"/>
</dbReference>
<organism evidence="4 5">
    <name type="scientific">Neohortaea acidophila</name>
    <dbReference type="NCBI Taxonomy" id="245834"/>
    <lineage>
        <taxon>Eukaryota</taxon>
        <taxon>Fungi</taxon>
        <taxon>Dikarya</taxon>
        <taxon>Ascomycota</taxon>
        <taxon>Pezizomycotina</taxon>
        <taxon>Dothideomycetes</taxon>
        <taxon>Dothideomycetidae</taxon>
        <taxon>Mycosphaerellales</taxon>
        <taxon>Teratosphaeriaceae</taxon>
        <taxon>Neohortaea</taxon>
    </lineage>
</organism>
<accession>A0A6A6PUU1</accession>
<evidence type="ECO:0000256" key="3">
    <source>
        <dbReference type="ARBA" id="ARBA00023002"/>
    </source>
</evidence>
<dbReference type="Gene3D" id="3.40.50.720">
    <property type="entry name" value="NAD(P)-binding Rossmann-like Domain"/>
    <property type="match status" value="1"/>
</dbReference>
<dbReference type="RefSeq" id="XP_033590440.1">
    <property type="nucleotide sequence ID" value="XM_033735980.1"/>
</dbReference>
<keyword evidence="2" id="KW-0521">NADP</keyword>
<keyword evidence="5" id="KW-1185">Reference proteome</keyword>
<comment type="similarity">
    <text evidence="1">Belongs to the short-chain dehydrogenases/reductases (SDR) family.</text>
</comment>
<protein>
    <recommendedName>
        <fullName evidence="6">Short chain dehydrogenase/reductase family</fullName>
    </recommendedName>
</protein>
<evidence type="ECO:0008006" key="6">
    <source>
        <dbReference type="Google" id="ProtNLM"/>
    </source>
</evidence>
<dbReference type="InterPro" id="IPR052178">
    <property type="entry name" value="Sec_Metab_Biosynth_SDR"/>
</dbReference>
<reference evidence="4" key="1">
    <citation type="journal article" date="2020" name="Stud. Mycol.">
        <title>101 Dothideomycetes genomes: a test case for predicting lifestyles and emergence of pathogens.</title>
        <authorList>
            <person name="Haridas S."/>
            <person name="Albert R."/>
            <person name="Binder M."/>
            <person name="Bloem J."/>
            <person name="Labutti K."/>
            <person name="Salamov A."/>
            <person name="Andreopoulos B."/>
            <person name="Baker S."/>
            <person name="Barry K."/>
            <person name="Bills G."/>
            <person name="Bluhm B."/>
            <person name="Cannon C."/>
            <person name="Castanera R."/>
            <person name="Culley D."/>
            <person name="Daum C."/>
            <person name="Ezra D."/>
            <person name="Gonzalez J."/>
            <person name="Henrissat B."/>
            <person name="Kuo A."/>
            <person name="Liang C."/>
            <person name="Lipzen A."/>
            <person name="Lutzoni F."/>
            <person name="Magnuson J."/>
            <person name="Mondo S."/>
            <person name="Nolan M."/>
            <person name="Ohm R."/>
            <person name="Pangilinan J."/>
            <person name="Park H.-J."/>
            <person name="Ramirez L."/>
            <person name="Alfaro M."/>
            <person name="Sun H."/>
            <person name="Tritt A."/>
            <person name="Yoshinaga Y."/>
            <person name="Zwiers L.-H."/>
            <person name="Turgeon B."/>
            <person name="Goodwin S."/>
            <person name="Spatafora J."/>
            <person name="Crous P."/>
            <person name="Grigoriev I."/>
        </authorList>
    </citation>
    <scope>NUCLEOTIDE SEQUENCE</scope>
    <source>
        <strain evidence="4">CBS 113389</strain>
    </source>
</reference>
<dbReference type="InterPro" id="IPR036291">
    <property type="entry name" value="NAD(P)-bd_dom_sf"/>
</dbReference>
<dbReference type="GeneID" id="54476982"/>
<gene>
    <name evidence="4" type="ORF">BDY17DRAFT_316047</name>
</gene>
<evidence type="ECO:0000256" key="1">
    <source>
        <dbReference type="ARBA" id="ARBA00006484"/>
    </source>
</evidence>
<dbReference type="Proteomes" id="UP000799767">
    <property type="component" value="Unassembled WGS sequence"/>
</dbReference>
<dbReference type="Pfam" id="PF00106">
    <property type="entry name" value="adh_short"/>
    <property type="match status" value="1"/>
</dbReference>
<dbReference type="EMBL" id="MU001634">
    <property type="protein sequence ID" value="KAF2483870.1"/>
    <property type="molecule type" value="Genomic_DNA"/>
</dbReference>
<evidence type="ECO:0000313" key="4">
    <source>
        <dbReference type="EMBL" id="KAF2483870.1"/>
    </source>
</evidence>